<evidence type="ECO:0000313" key="2">
    <source>
        <dbReference type="Proteomes" id="UP000515869"/>
    </source>
</evidence>
<accession>A0A7G8LGM0</accession>
<proteinExistence type="predicted"/>
<dbReference type="GeneID" id="65127996"/>
<gene>
    <name evidence="1" type="primary">78</name>
    <name evidence="1" type="ORF">SEA_PORTCULLIS_78</name>
</gene>
<protein>
    <submittedName>
        <fullName evidence="1">Uncharacterized protein</fullName>
    </submittedName>
</protein>
<keyword evidence="2" id="KW-1185">Reference proteome</keyword>
<dbReference type="RefSeq" id="YP_010109712.1">
    <property type="nucleotide sequence ID" value="NC_055861.1"/>
</dbReference>
<dbReference type="Proteomes" id="UP000515869">
    <property type="component" value="Segment"/>
</dbReference>
<reference evidence="1 2" key="1">
    <citation type="submission" date="2020-06" db="EMBL/GenBank/DDBJ databases">
        <authorList>
            <person name="Contreras J.L."/>
            <person name="Costner A.B."/>
            <person name="Hewitt K.A."/>
            <person name="Kessans D.L."/>
            <person name="Martin J.A.K."/>
            <person name="McCain F.J."/>
            <person name="Pittman S.D."/>
            <person name="Reese M."/>
            <person name="Reddy P.S."/>
            <person name="Thomas M.J."/>
            <person name="Thota A.K."/>
            <person name="Vo W."/>
            <person name="Bates T.C."/>
            <person name="Wisner E.M."/>
            <person name="Molloy S.D."/>
            <person name="Garlena R.A."/>
            <person name="Russell D.A."/>
            <person name="Pope W.H."/>
            <person name="Jacobs-Sera D."/>
            <person name="Hatfull G.F."/>
        </authorList>
    </citation>
    <scope>NUCLEOTIDE SEQUENCE [LARGE SCALE GENOMIC DNA]</scope>
</reference>
<name>A0A7G8LGM0_9CAUD</name>
<organism evidence="1 2">
    <name type="scientific">Gordonia phage Portcullis</name>
    <dbReference type="NCBI Taxonomy" id="2762414"/>
    <lineage>
        <taxon>Viruses</taxon>
        <taxon>Duplodnaviria</taxon>
        <taxon>Heunggongvirae</taxon>
        <taxon>Uroviricota</taxon>
        <taxon>Caudoviricetes</taxon>
        <taxon>Stackebrandtviridae</taxon>
        <taxon>Frickvirinae</taxon>
        <taxon>Wizardvirus</taxon>
        <taxon>Wizardvirus portcullis</taxon>
    </lineage>
</organism>
<evidence type="ECO:0000313" key="1">
    <source>
        <dbReference type="EMBL" id="QNJ56392.1"/>
    </source>
</evidence>
<dbReference type="EMBL" id="MT639651">
    <property type="protein sequence ID" value="QNJ56392.1"/>
    <property type="molecule type" value="Genomic_DNA"/>
</dbReference>
<sequence length="106" mass="11662">MIRRARGRHTVRHLGAAAIPAPDLVKVLKTPDDLLAAAIWGNPCLNWTPPIPDGPVGVFMNGRVYIDDHPFAPPPDSPFARMCRQLDDMQPTIRQLTQDTPCSGAR</sequence>
<dbReference type="KEGG" id="vg:65127996"/>